<name>A0ABX6Z0H1_9RHOB</name>
<organism evidence="1 2">
    <name type="scientific">Thioclava electrotropha</name>
    <dbReference type="NCBI Taxonomy" id="1549850"/>
    <lineage>
        <taxon>Bacteria</taxon>
        <taxon>Pseudomonadati</taxon>
        <taxon>Pseudomonadota</taxon>
        <taxon>Alphaproteobacteria</taxon>
        <taxon>Rhodobacterales</taxon>
        <taxon>Paracoccaceae</taxon>
        <taxon>Thioclava</taxon>
    </lineage>
</organism>
<dbReference type="Proteomes" id="UP000192422">
    <property type="component" value="Chromosome"/>
</dbReference>
<dbReference type="Gene3D" id="1.10.260.40">
    <property type="entry name" value="lambda repressor-like DNA-binding domains"/>
    <property type="match status" value="1"/>
</dbReference>
<keyword evidence="2" id="KW-1185">Reference proteome</keyword>
<dbReference type="InterPro" id="IPR013430">
    <property type="entry name" value="Toxin_antidote_HigA"/>
</dbReference>
<dbReference type="SUPFAM" id="SSF47413">
    <property type="entry name" value="lambda repressor-like DNA-binding domains"/>
    <property type="match status" value="1"/>
</dbReference>
<dbReference type="InterPro" id="IPR010982">
    <property type="entry name" value="Lambda_DNA-bd_dom_sf"/>
</dbReference>
<evidence type="ECO:0000313" key="1">
    <source>
        <dbReference type="EMBL" id="QPZ93074.1"/>
    </source>
</evidence>
<protein>
    <submittedName>
        <fullName evidence="1">HigA family addiction module antidote protein</fullName>
    </submittedName>
</protein>
<reference evidence="1 2" key="1">
    <citation type="submission" date="2020-05" db="EMBL/GenBank/DDBJ databases">
        <title>Thioclava electrotropha strain Elox9 finished genome.</title>
        <authorList>
            <person name="Rowe A.R."/>
            <person name="Wilbanks E.G."/>
        </authorList>
    </citation>
    <scope>NUCLEOTIDE SEQUENCE [LARGE SCALE GENOMIC DNA]</scope>
    <source>
        <strain evidence="1 2">Elox9</strain>
    </source>
</reference>
<gene>
    <name evidence="1" type="ORF">AKL02_003490</name>
</gene>
<dbReference type="EMBL" id="CP053562">
    <property type="protein sequence ID" value="QPZ93074.1"/>
    <property type="molecule type" value="Genomic_DNA"/>
</dbReference>
<sequence>MLREELIPATRKSKTEIARRLGISRQHRHDILAERKPVSAEVAVSLGELFGNAPLIWSRMQGAHDAGHASRELDVSAIPTLCPAE</sequence>
<dbReference type="NCBIfam" id="TIGR02607">
    <property type="entry name" value="antidote_HigA"/>
    <property type="match status" value="1"/>
</dbReference>
<accession>A0ABX6Z0H1</accession>
<dbReference type="RefSeq" id="WP_083079824.1">
    <property type="nucleotide sequence ID" value="NZ_CP053562.1"/>
</dbReference>
<evidence type="ECO:0000313" key="2">
    <source>
        <dbReference type="Proteomes" id="UP000192422"/>
    </source>
</evidence>
<proteinExistence type="predicted"/>